<dbReference type="InterPro" id="IPR050671">
    <property type="entry name" value="CD300_family_receptors"/>
</dbReference>
<dbReference type="GO" id="GO:0004888">
    <property type="term" value="F:transmembrane signaling receptor activity"/>
    <property type="evidence" value="ECO:0007669"/>
    <property type="project" value="TreeGrafter"/>
</dbReference>
<dbReference type="EMBL" id="JAAGNN010000021">
    <property type="protein sequence ID" value="KAF4075484.1"/>
    <property type="molecule type" value="Genomic_DNA"/>
</dbReference>
<dbReference type="PANTHER" id="PTHR11860">
    <property type="entry name" value="POLYMERIC-IMMUNOGLOBULIN RECEPTOR"/>
    <property type="match status" value="1"/>
</dbReference>
<dbReference type="PANTHER" id="PTHR11860:SF118">
    <property type="entry name" value="CMRF35-LIKE MOLECULE 3-RELATED"/>
    <property type="match status" value="1"/>
</dbReference>
<evidence type="ECO:0000313" key="7">
    <source>
        <dbReference type="EMBL" id="KAF4075484.1"/>
    </source>
</evidence>
<evidence type="ECO:0000256" key="2">
    <source>
        <dbReference type="ARBA" id="ARBA00022692"/>
    </source>
</evidence>
<feature type="domain" description="Immunoglobulin" evidence="6">
    <location>
        <begin position="25"/>
        <end position="125"/>
    </location>
</feature>
<dbReference type="CDD" id="cd05716">
    <property type="entry name" value="IgV_pIgR_like"/>
    <property type="match status" value="1"/>
</dbReference>
<dbReference type="Gene3D" id="2.60.40.10">
    <property type="entry name" value="Immunoglobulins"/>
    <property type="match status" value="2"/>
</dbReference>
<dbReference type="Pfam" id="PF07686">
    <property type="entry name" value="V-set"/>
    <property type="match status" value="2"/>
</dbReference>
<name>A0A7J5ZXY1_AMEME</name>
<dbReference type="AlphaFoldDB" id="A0A7J5ZXY1"/>
<feature type="chain" id="PRO_5029911462" description="Immunoglobulin domain-containing protein" evidence="5">
    <location>
        <begin position="20"/>
        <end position="281"/>
    </location>
</feature>
<feature type="region of interest" description="Disordered" evidence="4">
    <location>
        <begin position="130"/>
        <end position="160"/>
    </location>
</feature>
<sequence>MKKKCFSTSFILLTVSVMGAVLNNEIYEVGIEDGAAVIKCHYSASHQPYTKYFCKGIQKDCKTLIKTDDQNPWTFEGRLSLFDNTEISMFVVNINNLSLGDHGQYGCGVNITGQGLFTVVHLTVRKNSSFTTKERPMSTVTSRQGNAPDSTGSSSQPTVSSSLSAIPIVLSGGMRVNGTLGGNAYFRCSYHKGSKINPKYFSKDKPGKEFVRLDRGVMWSRDSRFFLEDDMENNVFTVTIRNLSLVDAGLYWCGVDMWLLDFLTEFKLHIVQDVPTEDGEN</sequence>
<feature type="compositionally biased region" description="Polar residues" evidence="4">
    <location>
        <begin position="138"/>
        <end position="149"/>
    </location>
</feature>
<dbReference type="SMART" id="SM00409">
    <property type="entry name" value="IG"/>
    <property type="match status" value="2"/>
</dbReference>
<keyword evidence="2" id="KW-0812">Transmembrane</keyword>
<evidence type="ECO:0000256" key="5">
    <source>
        <dbReference type="SAM" id="SignalP"/>
    </source>
</evidence>
<keyword evidence="8" id="KW-1185">Reference proteome</keyword>
<feature type="domain" description="Immunoglobulin" evidence="6">
    <location>
        <begin position="173"/>
        <end position="271"/>
    </location>
</feature>
<dbReference type="SUPFAM" id="SSF48726">
    <property type="entry name" value="Immunoglobulin"/>
    <property type="match status" value="2"/>
</dbReference>
<evidence type="ECO:0000259" key="6">
    <source>
        <dbReference type="SMART" id="SM00409"/>
    </source>
</evidence>
<accession>A0A7J5ZXY1</accession>
<feature type="compositionally biased region" description="Low complexity" evidence="4">
    <location>
        <begin position="150"/>
        <end position="160"/>
    </location>
</feature>
<dbReference type="InterPro" id="IPR003599">
    <property type="entry name" value="Ig_sub"/>
</dbReference>
<dbReference type="GO" id="GO:0005886">
    <property type="term" value="C:plasma membrane"/>
    <property type="evidence" value="ECO:0007669"/>
    <property type="project" value="TreeGrafter"/>
</dbReference>
<dbReference type="InterPro" id="IPR013783">
    <property type="entry name" value="Ig-like_fold"/>
</dbReference>
<protein>
    <recommendedName>
        <fullName evidence="6">Immunoglobulin domain-containing protein</fullName>
    </recommendedName>
</protein>
<proteinExistence type="predicted"/>
<dbReference type="Proteomes" id="UP000593565">
    <property type="component" value="Unassembled WGS sequence"/>
</dbReference>
<reference evidence="7 8" key="1">
    <citation type="submission" date="2020-02" db="EMBL/GenBank/DDBJ databases">
        <title>A chromosome-scale genome assembly of the black bullhead catfish (Ameiurus melas).</title>
        <authorList>
            <person name="Wen M."/>
            <person name="Zham M."/>
            <person name="Cabau C."/>
            <person name="Klopp C."/>
            <person name="Donnadieu C."/>
            <person name="Roques C."/>
            <person name="Bouchez O."/>
            <person name="Lampietro C."/>
            <person name="Jouanno E."/>
            <person name="Herpin A."/>
            <person name="Louis A."/>
            <person name="Berthelot C."/>
            <person name="Parey E."/>
            <person name="Roest-Crollius H."/>
            <person name="Braasch I."/>
            <person name="Postlethwait J."/>
            <person name="Robinson-Rechavi M."/>
            <person name="Echchiki A."/>
            <person name="Begum T."/>
            <person name="Montfort J."/>
            <person name="Schartl M."/>
            <person name="Bobe J."/>
            <person name="Guiguen Y."/>
        </authorList>
    </citation>
    <scope>NUCLEOTIDE SEQUENCE [LARGE SCALE GENOMIC DNA]</scope>
    <source>
        <strain evidence="7">M_S1</strain>
        <tissue evidence="7">Blood</tissue>
    </source>
</reference>
<comment type="subcellular location">
    <subcellularLocation>
        <location evidence="1">Membrane</location>
    </subcellularLocation>
</comment>
<dbReference type="InterPro" id="IPR036179">
    <property type="entry name" value="Ig-like_dom_sf"/>
</dbReference>
<feature type="signal peptide" evidence="5">
    <location>
        <begin position="1"/>
        <end position="19"/>
    </location>
</feature>
<comment type="caution">
    <text evidence="7">The sequence shown here is derived from an EMBL/GenBank/DDBJ whole genome shotgun (WGS) entry which is preliminary data.</text>
</comment>
<keyword evidence="5" id="KW-0732">Signal</keyword>
<gene>
    <name evidence="7" type="ORF">AMELA_G00234970</name>
</gene>
<evidence type="ECO:0000256" key="3">
    <source>
        <dbReference type="ARBA" id="ARBA00023136"/>
    </source>
</evidence>
<evidence type="ECO:0000256" key="1">
    <source>
        <dbReference type="ARBA" id="ARBA00004370"/>
    </source>
</evidence>
<evidence type="ECO:0000313" key="8">
    <source>
        <dbReference type="Proteomes" id="UP000593565"/>
    </source>
</evidence>
<keyword evidence="3" id="KW-0472">Membrane</keyword>
<organism evidence="7 8">
    <name type="scientific">Ameiurus melas</name>
    <name type="common">Black bullhead</name>
    <name type="synonym">Silurus melas</name>
    <dbReference type="NCBI Taxonomy" id="219545"/>
    <lineage>
        <taxon>Eukaryota</taxon>
        <taxon>Metazoa</taxon>
        <taxon>Chordata</taxon>
        <taxon>Craniata</taxon>
        <taxon>Vertebrata</taxon>
        <taxon>Euteleostomi</taxon>
        <taxon>Actinopterygii</taxon>
        <taxon>Neopterygii</taxon>
        <taxon>Teleostei</taxon>
        <taxon>Ostariophysi</taxon>
        <taxon>Siluriformes</taxon>
        <taxon>Ictaluridae</taxon>
        <taxon>Ameiurus</taxon>
    </lineage>
</organism>
<dbReference type="InterPro" id="IPR013106">
    <property type="entry name" value="Ig_V-set"/>
</dbReference>
<evidence type="ECO:0000256" key="4">
    <source>
        <dbReference type="SAM" id="MobiDB-lite"/>
    </source>
</evidence>